<dbReference type="EMBL" id="BMAO01025466">
    <property type="protein sequence ID" value="GFR02870.1"/>
    <property type="molecule type" value="Genomic_DNA"/>
</dbReference>
<sequence>MKPDGKEERLLSEGHKLNLRHGYQMVEKSFFTRTESPSNSKLIFSRLSKEKSKNGFPLPQMLLYRIGLILELLSCMLHSIDLLPH</sequence>
<organism evidence="1 2">
    <name type="scientific">Trichonephila clavata</name>
    <name type="common">Joro spider</name>
    <name type="synonym">Nephila clavata</name>
    <dbReference type="NCBI Taxonomy" id="2740835"/>
    <lineage>
        <taxon>Eukaryota</taxon>
        <taxon>Metazoa</taxon>
        <taxon>Ecdysozoa</taxon>
        <taxon>Arthropoda</taxon>
        <taxon>Chelicerata</taxon>
        <taxon>Arachnida</taxon>
        <taxon>Araneae</taxon>
        <taxon>Araneomorphae</taxon>
        <taxon>Entelegynae</taxon>
        <taxon>Araneoidea</taxon>
        <taxon>Nephilidae</taxon>
        <taxon>Trichonephila</taxon>
    </lineage>
</organism>
<gene>
    <name evidence="1" type="ORF">TNCT_629961</name>
</gene>
<proteinExistence type="predicted"/>
<protein>
    <submittedName>
        <fullName evidence="1">Uncharacterized protein</fullName>
    </submittedName>
</protein>
<evidence type="ECO:0000313" key="1">
    <source>
        <dbReference type="EMBL" id="GFR02870.1"/>
    </source>
</evidence>
<dbReference type="Proteomes" id="UP000887116">
    <property type="component" value="Unassembled WGS sequence"/>
</dbReference>
<accession>A0A8X6GIX2</accession>
<evidence type="ECO:0000313" key="2">
    <source>
        <dbReference type="Proteomes" id="UP000887116"/>
    </source>
</evidence>
<name>A0A8X6GIX2_TRICU</name>
<dbReference type="AlphaFoldDB" id="A0A8X6GIX2"/>
<comment type="caution">
    <text evidence="1">The sequence shown here is derived from an EMBL/GenBank/DDBJ whole genome shotgun (WGS) entry which is preliminary data.</text>
</comment>
<keyword evidence="2" id="KW-1185">Reference proteome</keyword>
<reference evidence="1" key="1">
    <citation type="submission" date="2020-07" db="EMBL/GenBank/DDBJ databases">
        <title>Multicomponent nature underlies the extraordinary mechanical properties of spider dragline silk.</title>
        <authorList>
            <person name="Kono N."/>
            <person name="Nakamura H."/>
            <person name="Mori M."/>
            <person name="Yoshida Y."/>
            <person name="Ohtoshi R."/>
            <person name="Malay A.D."/>
            <person name="Moran D.A.P."/>
            <person name="Tomita M."/>
            <person name="Numata K."/>
            <person name="Arakawa K."/>
        </authorList>
    </citation>
    <scope>NUCLEOTIDE SEQUENCE</scope>
</reference>